<dbReference type="SUPFAM" id="SSF82689">
    <property type="entry name" value="Mechanosensitive channel protein MscS (YggB), C-terminal domain"/>
    <property type="match status" value="1"/>
</dbReference>
<reference evidence="10" key="1">
    <citation type="submission" date="2019-08" db="EMBL/GenBank/DDBJ databases">
        <authorList>
            <person name="Kucharzyk K."/>
            <person name="Murdoch R.W."/>
            <person name="Higgins S."/>
            <person name="Loffler F."/>
        </authorList>
    </citation>
    <scope>NUCLEOTIDE SEQUENCE</scope>
</reference>
<evidence type="ECO:0008006" key="11">
    <source>
        <dbReference type="Google" id="ProtNLM"/>
    </source>
</evidence>
<feature type="transmembrane region" description="Helical" evidence="7">
    <location>
        <begin position="20"/>
        <end position="37"/>
    </location>
</feature>
<comment type="caution">
    <text evidence="10">The sequence shown here is derived from an EMBL/GenBank/DDBJ whole genome shotgun (WGS) entry which is preliminary data.</text>
</comment>
<dbReference type="InterPro" id="IPR006685">
    <property type="entry name" value="MscS_channel_2nd"/>
</dbReference>
<comment type="subcellular location">
    <subcellularLocation>
        <location evidence="1">Cell membrane</location>
        <topology evidence="1">Multi-pass membrane protein</topology>
    </subcellularLocation>
</comment>
<keyword evidence="4 7" id="KW-0812">Transmembrane</keyword>
<name>A0A644W3L1_9ZZZZ</name>
<dbReference type="Gene3D" id="2.30.30.60">
    <property type="match status" value="1"/>
</dbReference>
<dbReference type="Gene3D" id="1.10.287.1260">
    <property type="match status" value="1"/>
</dbReference>
<evidence type="ECO:0000256" key="6">
    <source>
        <dbReference type="ARBA" id="ARBA00023136"/>
    </source>
</evidence>
<feature type="transmembrane region" description="Helical" evidence="7">
    <location>
        <begin position="134"/>
        <end position="155"/>
    </location>
</feature>
<accession>A0A644W3L1</accession>
<dbReference type="Pfam" id="PF21082">
    <property type="entry name" value="MS_channel_3rd"/>
    <property type="match status" value="1"/>
</dbReference>
<evidence type="ECO:0000256" key="2">
    <source>
        <dbReference type="ARBA" id="ARBA00008017"/>
    </source>
</evidence>
<evidence type="ECO:0000256" key="1">
    <source>
        <dbReference type="ARBA" id="ARBA00004651"/>
    </source>
</evidence>
<dbReference type="AlphaFoldDB" id="A0A644W3L1"/>
<dbReference type="PANTHER" id="PTHR30566">
    <property type="entry name" value="YNAI-RELATED MECHANOSENSITIVE ION CHANNEL"/>
    <property type="match status" value="1"/>
</dbReference>
<comment type="similarity">
    <text evidence="2">Belongs to the MscS (TC 1.A.23) family.</text>
</comment>
<dbReference type="InterPro" id="IPR010920">
    <property type="entry name" value="LSM_dom_sf"/>
</dbReference>
<evidence type="ECO:0000259" key="8">
    <source>
        <dbReference type="Pfam" id="PF00924"/>
    </source>
</evidence>
<dbReference type="InterPro" id="IPR023408">
    <property type="entry name" value="MscS_beta-dom_sf"/>
</dbReference>
<protein>
    <recommendedName>
        <fullName evidence="11">Low conductance mechanosensitive channel YnaI</fullName>
    </recommendedName>
</protein>
<evidence type="ECO:0000256" key="4">
    <source>
        <dbReference type="ARBA" id="ARBA00022692"/>
    </source>
</evidence>
<feature type="transmembrane region" description="Helical" evidence="7">
    <location>
        <begin position="161"/>
        <end position="179"/>
    </location>
</feature>
<dbReference type="SUPFAM" id="SSF82861">
    <property type="entry name" value="Mechanosensitive channel protein MscS (YggB), transmembrane region"/>
    <property type="match status" value="1"/>
</dbReference>
<feature type="transmembrane region" description="Helical" evidence="7">
    <location>
        <begin position="101"/>
        <end position="122"/>
    </location>
</feature>
<sequence>MKELEYIVSKLFKISMSKYLIAVIVMALSIIINKYIITKIFDYIIRAVKKTKTYVDDTLFRALEKPIKLYLTLYSFYISLKIIDFDGLNINTVTSDRLKKIFLVIVLCYFLYNLTLENSFLYTRMHKNGGGNTIVFPFISIVIRLIIIVIGISIIAREFGFTGFITGLGISGVAFALMAQDAFSNLFGGMIIVLDRPFAIGDWIQTSQVEGIVEDITFRSTKIRTFSMAVATVPNSKLANENIINWTQRKLRRIHFKFTIKFDTEIDKIKSCLNKIEELLNNHEKIDKDLIIVSFNELSSYGFGIFVYFYTNELNYTYYEKLKQEINIEILRILREENVELMFLTFNFTNGLEHRGANCETECTELESIRNITEEERGK</sequence>
<feature type="domain" description="Mechanosensitive ion channel MscS C-terminal" evidence="9">
    <location>
        <begin position="256"/>
        <end position="340"/>
    </location>
</feature>
<evidence type="ECO:0000256" key="5">
    <source>
        <dbReference type="ARBA" id="ARBA00022989"/>
    </source>
</evidence>
<dbReference type="InterPro" id="IPR049278">
    <property type="entry name" value="MS_channel_C"/>
</dbReference>
<organism evidence="10">
    <name type="scientific">bioreactor metagenome</name>
    <dbReference type="NCBI Taxonomy" id="1076179"/>
    <lineage>
        <taxon>unclassified sequences</taxon>
        <taxon>metagenomes</taxon>
        <taxon>ecological metagenomes</taxon>
    </lineage>
</organism>
<gene>
    <name evidence="10" type="ORF">SDC9_44521</name>
</gene>
<keyword evidence="6 7" id="KW-0472">Membrane</keyword>
<evidence type="ECO:0000259" key="9">
    <source>
        <dbReference type="Pfam" id="PF21082"/>
    </source>
</evidence>
<dbReference type="InterPro" id="IPR011066">
    <property type="entry name" value="MscS_channel_C_sf"/>
</dbReference>
<evidence type="ECO:0000313" key="10">
    <source>
        <dbReference type="EMBL" id="MPL98319.1"/>
    </source>
</evidence>
<evidence type="ECO:0000256" key="3">
    <source>
        <dbReference type="ARBA" id="ARBA00022475"/>
    </source>
</evidence>
<dbReference type="Pfam" id="PF00924">
    <property type="entry name" value="MS_channel_2nd"/>
    <property type="match status" value="1"/>
</dbReference>
<dbReference type="PANTHER" id="PTHR30566:SF5">
    <property type="entry name" value="MECHANOSENSITIVE ION CHANNEL PROTEIN 1, MITOCHONDRIAL-RELATED"/>
    <property type="match status" value="1"/>
</dbReference>
<dbReference type="EMBL" id="VSSQ01000601">
    <property type="protein sequence ID" value="MPL98319.1"/>
    <property type="molecule type" value="Genomic_DNA"/>
</dbReference>
<dbReference type="GO" id="GO:0055085">
    <property type="term" value="P:transmembrane transport"/>
    <property type="evidence" value="ECO:0007669"/>
    <property type="project" value="InterPro"/>
</dbReference>
<proteinExistence type="inferred from homology"/>
<keyword evidence="3" id="KW-1003">Cell membrane</keyword>
<keyword evidence="5 7" id="KW-1133">Transmembrane helix</keyword>
<dbReference type="InterPro" id="IPR011014">
    <property type="entry name" value="MscS_channel_TM-2"/>
</dbReference>
<dbReference type="Gene3D" id="3.30.70.100">
    <property type="match status" value="1"/>
</dbReference>
<dbReference type="GO" id="GO:0005886">
    <property type="term" value="C:plasma membrane"/>
    <property type="evidence" value="ECO:0007669"/>
    <property type="project" value="UniProtKB-SubCell"/>
</dbReference>
<feature type="domain" description="Mechanosensitive ion channel MscS" evidence="8">
    <location>
        <begin position="181"/>
        <end position="247"/>
    </location>
</feature>
<dbReference type="SUPFAM" id="SSF50182">
    <property type="entry name" value="Sm-like ribonucleoproteins"/>
    <property type="match status" value="1"/>
</dbReference>
<evidence type="ECO:0000256" key="7">
    <source>
        <dbReference type="SAM" id="Phobius"/>
    </source>
</evidence>